<keyword evidence="2" id="KW-1185">Reference proteome</keyword>
<name>A0ABP6WFF1_9GAMM</name>
<sequence length="209" mass="23253">MAALGTRGSRDNKDSRVFGDKFYKKINKLMPWQQTVFALSLAERMYPNYRLFAETSGFGDGERFRHTLDVLWTYLTVKGSRVDLSTELEAFEKMIPDPARFESYGAYPALDACVALGAAYNSVICRIGEEASEASHASLGAVAGFVELLAERDLSDEELYENELIEAEMEFQVALLERVAQPREAETILAIRDFSAQGGVSNLGISLEE</sequence>
<accession>A0ABP6WFF1</accession>
<evidence type="ECO:0000313" key="2">
    <source>
        <dbReference type="Proteomes" id="UP001500795"/>
    </source>
</evidence>
<proteinExistence type="predicted"/>
<evidence type="ECO:0000313" key="1">
    <source>
        <dbReference type="EMBL" id="GAA3549032.1"/>
    </source>
</evidence>
<dbReference type="Gene3D" id="1.20.1590.10">
    <property type="entry name" value="YP_001051499.1 domain like"/>
    <property type="match status" value="1"/>
</dbReference>
<dbReference type="Pfam" id="PF04222">
    <property type="entry name" value="DUF416"/>
    <property type="match status" value="1"/>
</dbReference>
<dbReference type="EMBL" id="BAABCX010000006">
    <property type="protein sequence ID" value="GAA3549032.1"/>
    <property type="molecule type" value="Genomic_DNA"/>
</dbReference>
<organism evidence="1 2">
    <name type="scientific">Zobellella aerophila</name>
    <dbReference type="NCBI Taxonomy" id="870480"/>
    <lineage>
        <taxon>Bacteria</taxon>
        <taxon>Pseudomonadati</taxon>
        <taxon>Pseudomonadota</taxon>
        <taxon>Gammaproteobacteria</taxon>
        <taxon>Aeromonadales</taxon>
        <taxon>Aeromonadaceae</taxon>
        <taxon>Zobellella</taxon>
    </lineage>
</organism>
<dbReference type="InterPro" id="IPR007338">
    <property type="entry name" value="DUF416"/>
</dbReference>
<dbReference type="InterPro" id="IPR023381">
    <property type="entry name" value="YP001051499.1-like_dom_sf"/>
</dbReference>
<comment type="caution">
    <text evidence="1">The sequence shown here is derived from an EMBL/GenBank/DDBJ whole genome shotgun (WGS) entry which is preliminary data.</text>
</comment>
<gene>
    <name evidence="1" type="ORF">GCM10022394_31480</name>
</gene>
<dbReference type="Proteomes" id="UP001500795">
    <property type="component" value="Unassembled WGS sequence"/>
</dbReference>
<protein>
    <submittedName>
        <fullName evidence="1">YjaG family protein</fullName>
    </submittedName>
</protein>
<reference evidence="2" key="1">
    <citation type="journal article" date="2019" name="Int. J. Syst. Evol. Microbiol.">
        <title>The Global Catalogue of Microorganisms (GCM) 10K type strain sequencing project: providing services to taxonomists for standard genome sequencing and annotation.</title>
        <authorList>
            <consortium name="The Broad Institute Genomics Platform"/>
            <consortium name="The Broad Institute Genome Sequencing Center for Infectious Disease"/>
            <person name="Wu L."/>
            <person name="Ma J."/>
        </authorList>
    </citation>
    <scope>NUCLEOTIDE SEQUENCE [LARGE SCALE GENOMIC DNA]</scope>
    <source>
        <strain evidence="2">JCM 17110</strain>
    </source>
</reference>